<evidence type="ECO:0000256" key="12">
    <source>
        <dbReference type="ARBA" id="ARBA00023268"/>
    </source>
</evidence>
<evidence type="ECO:0000256" key="15">
    <source>
        <dbReference type="ARBA" id="ARBA00049902"/>
    </source>
</evidence>
<evidence type="ECO:0000256" key="16">
    <source>
        <dbReference type="SAM" id="MobiDB-lite"/>
    </source>
</evidence>
<dbReference type="InterPro" id="IPR050396">
    <property type="entry name" value="Glycosyltr_51/Transpeptidase"/>
</dbReference>
<dbReference type="GO" id="GO:0071555">
    <property type="term" value="P:cell wall organization"/>
    <property type="evidence" value="ECO:0007669"/>
    <property type="project" value="UniProtKB-KW"/>
</dbReference>
<dbReference type="Gene3D" id="2.60.40.10">
    <property type="entry name" value="Immunoglobulins"/>
    <property type="match status" value="1"/>
</dbReference>
<evidence type="ECO:0000256" key="4">
    <source>
        <dbReference type="ARBA" id="ARBA00022676"/>
    </source>
</evidence>
<evidence type="ECO:0000256" key="2">
    <source>
        <dbReference type="ARBA" id="ARBA00022645"/>
    </source>
</evidence>
<evidence type="ECO:0000256" key="1">
    <source>
        <dbReference type="ARBA" id="ARBA00022475"/>
    </source>
</evidence>
<dbReference type="GO" id="GO:0006508">
    <property type="term" value="P:proteolysis"/>
    <property type="evidence" value="ECO:0007669"/>
    <property type="project" value="UniProtKB-KW"/>
</dbReference>
<feature type="domain" description="Glycosyl transferase family 51" evidence="19">
    <location>
        <begin position="97"/>
        <end position="284"/>
    </location>
</feature>
<dbReference type="Pfam" id="PF00905">
    <property type="entry name" value="Transpeptidase"/>
    <property type="match status" value="1"/>
</dbReference>
<dbReference type="GO" id="GO:0008360">
    <property type="term" value="P:regulation of cell shape"/>
    <property type="evidence" value="ECO:0007669"/>
    <property type="project" value="UniProtKB-KW"/>
</dbReference>
<dbReference type="GO" id="GO:0008658">
    <property type="term" value="F:penicillin binding"/>
    <property type="evidence" value="ECO:0007669"/>
    <property type="project" value="InterPro"/>
</dbReference>
<protein>
    <submittedName>
        <fullName evidence="20">Penicillin-binding protein</fullName>
    </submittedName>
</protein>
<feature type="domain" description="Penicillin-binding protein transpeptidase" evidence="18">
    <location>
        <begin position="420"/>
        <end position="667"/>
    </location>
</feature>
<sequence>MKEKWKRLSEKLSTYYHKAQNKKIQKSARITYGVLWNLLLIFLVVLVMGFSFAGGVGAGYFASLVHKEPIRSYAEMKKNIYNYEETSNLYFANDVYLGKLRSDLEREEVSIKDVSPYLKDAIVATEDQYFYEHHGVVPKSIFRALFQEFTNSSVQTGGSTLTQQLIKNQILTNEVSFERKAKEILLALRLEKFFKKDEILEAYLNVSTFGRNSSGRNIAGVQSAAKGLFGVEAKDLNLPQSAFIAGLPQSPFGYTPFTNQGKLKDKEGLQPGLDRMKIVLQRMHDNGFISDKEYQSASNYDIVKDFIPSKPSVLEKYPYLTFEIEDRASDVMAGILAKKDGYTEEDLKKDKELKGKYKTLAGRNLRQNGYQIHTTINKDIYDKMQKAKDQYDSYGPTLKDTVKDPDTGENIKKPAPVQVGAILIENETGKILSFVGGRDFNIEQVNHATQSRRSTGSTIKPLAVYGPAMELGKSAPGAIIPDVEMYLNPQDPGNAWPHNYNASKFSGLVSARYALAKSLNVPAVKTYESILDQQPAHFLDKMGFSSLTKTDYYIPSLALGGLTNGVTVEENVNAFATFANGGQFVDAYLIDKITDKDGNTVYQHESTPVDVFSPQTSYLMIDMMRDVLKYGTAASVPYRLKFSTDWAGKTGTSQDQKDSWFIATNPKVTFGTWTGYDTPRDLKKALNGIGGPTYSLRNLGIWEALMNSAYEAAPEEIAPKERFKMPGGIVSRSYCAVSGMLPSEACSKAGLVETDIFNAKYVPNEKDDSLVDGKYVQAGGKKYLALPTTPSEFSSSGLILNPDFVKEITGGKMVSPDARQLIPNNSSWNKILVADDKMEDDGAIPSPVSASASGSTVAWSPSSSKDVIGYRVYRITGGNAMQRAASVHAGGSLSTSVSSGRYVVAAVDIAGNESIESNTVTIGGASPSKPEKPDKPEKPGKPDKPEKPDKPADGDGGTEPGGSDTETGTTPPPDSTTP</sequence>
<keyword evidence="2" id="KW-0121">Carboxypeptidase</keyword>
<feature type="region of interest" description="Disordered" evidence="16">
    <location>
        <begin position="918"/>
        <end position="978"/>
    </location>
</feature>
<dbReference type="PANTHER" id="PTHR32282:SF32">
    <property type="entry name" value="PENICILLIN-BINDING PROTEIN 2A"/>
    <property type="match status" value="1"/>
</dbReference>
<evidence type="ECO:0000256" key="17">
    <source>
        <dbReference type="SAM" id="Phobius"/>
    </source>
</evidence>
<dbReference type="GO" id="GO:0009252">
    <property type="term" value="P:peptidoglycan biosynthetic process"/>
    <property type="evidence" value="ECO:0007669"/>
    <property type="project" value="UniProtKB-KW"/>
</dbReference>
<keyword evidence="21" id="KW-1185">Reference proteome</keyword>
<dbReference type="GO" id="GO:0030288">
    <property type="term" value="C:outer membrane-bounded periplasmic space"/>
    <property type="evidence" value="ECO:0007669"/>
    <property type="project" value="TreeGrafter"/>
</dbReference>
<keyword evidence="13" id="KW-0961">Cell wall biogenesis/degradation</keyword>
<dbReference type="SUPFAM" id="SSF56601">
    <property type="entry name" value="beta-lactamase/transpeptidase-like"/>
    <property type="match status" value="1"/>
</dbReference>
<dbReference type="Proteomes" id="UP000255326">
    <property type="component" value="Unassembled WGS sequence"/>
</dbReference>
<evidence type="ECO:0000256" key="10">
    <source>
        <dbReference type="ARBA" id="ARBA00022989"/>
    </source>
</evidence>
<keyword evidence="8" id="KW-0133">Cell shape</keyword>
<evidence type="ECO:0000259" key="19">
    <source>
        <dbReference type="Pfam" id="PF00912"/>
    </source>
</evidence>
<feature type="transmembrane region" description="Helical" evidence="17">
    <location>
        <begin position="34"/>
        <end position="62"/>
    </location>
</feature>
<keyword evidence="1" id="KW-1003">Cell membrane</keyword>
<keyword evidence="4" id="KW-0328">Glycosyltransferase</keyword>
<evidence type="ECO:0000256" key="9">
    <source>
        <dbReference type="ARBA" id="ARBA00022984"/>
    </source>
</evidence>
<dbReference type="InterPro" id="IPR036950">
    <property type="entry name" value="PBP_transglycosylase"/>
</dbReference>
<dbReference type="Pfam" id="PF00912">
    <property type="entry name" value="Transgly"/>
    <property type="match status" value="1"/>
</dbReference>
<evidence type="ECO:0000256" key="11">
    <source>
        <dbReference type="ARBA" id="ARBA00023136"/>
    </source>
</evidence>
<evidence type="ECO:0000256" key="6">
    <source>
        <dbReference type="ARBA" id="ARBA00022692"/>
    </source>
</evidence>
<comment type="catalytic activity">
    <reaction evidence="14">
        <text>Preferential cleavage: (Ac)2-L-Lys-D-Ala-|-D-Ala. Also transpeptidation of peptidyl-alanyl moieties that are N-acyl substituents of D-alanine.</text>
        <dbReference type="EC" id="3.4.16.4"/>
    </reaction>
</comment>
<dbReference type="OrthoDB" id="9766909at2"/>
<dbReference type="AlphaFoldDB" id="A0A370GKL7"/>
<keyword evidence="11 17" id="KW-0472">Membrane</keyword>
<dbReference type="Gene3D" id="1.10.3810.10">
    <property type="entry name" value="Biosynthetic peptidoglycan transglycosylase-like"/>
    <property type="match status" value="1"/>
</dbReference>
<keyword evidence="9" id="KW-0573">Peptidoglycan synthesis</keyword>
<evidence type="ECO:0000256" key="14">
    <source>
        <dbReference type="ARBA" id="ARBA00034000"/>
    </source>
</evidence>
<evidence type="ECO:0000256" key="3">
    <source>
        <dbReference type="ARBA" id="ARBA00022670"/>
    </source>
</evidence>
<feature type="compositionally biased region" description="Basic and acidic residues" evidence="16">
    <location>
        <begin position="929"/>
        <end position="953"/>
    </location>
</feature>
<keyword evidence="7" id="KW-0378">Hydrolase</keyword>
<dbReference type="InterPro" id="IPR013783">
    <property type="entry name" value="Ig-like_fold"/>
</dbReference>
<proteinExistence type="predicted"/>
<evidence type="ECO:0000313" key="20">
    <source>
        <dbReference type="EMBL" id="RDI44298.1"/>
    </source>
</evidence>
<dbReference type="Gene3D" id="3.90.1310.40">
    <property type="match status" value="1"/>
</dbReference>
<dbReference type="GO" id="GO:0008955">
    <property type="term" value="F:peptidoglycan glycosyltransferase activity"/>
    <property type="evidence" value="ECO:0007669"/>
    <property type="project" value="UniProtKB-EC"/>
</dbReference>
<dbReference type="GO" id="GO:0009002">
    <property type="term" value="F:serine-type D-Ala-D-Ala carboxypeptidase activity"/>
    <property type="evidence" value="ECO:0007669"/>
    <property type="project" value="UniProtKB-EC"/>
</dbReference>
<evidence type="ECO:0000256" key="13">
    <source>
        <dbReference type="ARBA" id="ARBA00023316"/>
    </source>
</evidence>
<comment type="caution">
    <text evidence="20">The sequence shown here is derived from an EMBL/GenBank/DDBJ whole genome shotgun (WGS) entry which is preliminary data.</text>
</comment>
<evidence type="ECO:0000256" key="5">
    <source>
        <dbReference type="ARBA" id="ARBA00022679"/>
    </source>
</evidence>
<evidence type="ECO:0000313" key="21">
    <source>
        <dbReference type="Proteomes" id="UP000255326"/>
    </source>
</evidence>
<keyword evidence="10 17" id="KW-1133">Transmembrane helix</keyword>
<name>A0A370GKL7_9BACI</name>
<evidence type="ECO:0000256" key="7">
    <source>
        <dbReference type="ARBA" id="ARBA00022801"/>
    </source>
</evidence>
<dbReference type="RefSeq" id="WP_114745167.1">
    <property type="nucleotide sequence ID" value="NZ_QQAY01000003.1"/>
</dbReference>
<dbReference type="PANTHER" id="PTHR32282">
    <property type="entry name" value="BINDING PROTEIN TRANSPEPTIDASE, PUTATIVE-RELATED"/>
    <property type="match status" value="1"/>
</dbReference>
<evidence type="ECO:0000256" key="8">
    <source>
        <dbReference type="ARBA" id="ARBA00022960"/>
    </source>
</evidence>
<keyword evidence="3" id="KW-0645">Protease</keyword>
<comment type="catalytic activity">
    <reaction evidence="15">
        <text>[GlcNAc-(1-&gt;4)-Mur2Ac(oyl-L-Ala-gamma-D-Glu-L-Lys-D-Ala-D-Ala)](n)-di-trans,octa-cis-undecaprenyl diphosphate + beta-D-GlcNAc-(1-&gt;4)-Mur2Ac(oyl-L-Ala-gamma-D-Glu-L-Lys-D-Ala-D-Ala)-di-trans,octa-cis-undecaprenyl diphosphate = [GlcNAc-(1-&gt;4)-Mur2Ac(oyl-L-Ala-gamma-D-Glu-L-Lys-D-Ala-D-Ala)](n+1)-di-trans,octa-cis-undecaprenyl diphosphate + di-trans,octa-cis-undecaprenyl diphosphate + H(+)</text>
        <dbReference type="Rhea" id="RHEA:23708"/>
        <dbReference type="Rhea" id="RHEA-COMP:9602"/>
        <dbReference type="Rhea" id="RHEA-COMP:9603"/>
        <dbReference type="ChEBI" id="CHEBI:15378"/>
        <dbReference type="ChEBI" id="CHEBI:58405"/>
        <dbReference type="ChEBI" id="CHEBI:60033"/>
        <dbReference type="ChEBI" id="CHEBI:78435"/>
        <dbReference type="EC" id="2.4.99.28"/>
    </reaction>
</comment>
<keyword evidence="12" id="KW-0511">Multifunctional enzyme</keyword>
<reference evidence="20 21" key="1">
    <citation type="submission" date="2018-07" db="EMBL/GenBank/DDBJ databases">
        <title>Genomic Encyclopedia of Type Strains, Phase IV (KMG-IV): sequencing the most valuable type-strain genomes for metagenomic binning, comparative biology and taxonomic classification.</title>
        <authorList>
            <person name="Goeker M."/>
        </authorList>
    </citation>
    <scope>NUCLEOTIDE SEQUENCE [LARGE SCALE GENOMIC DNA]</scope>
    <source>
        <strain evidence="20 21">DSM 25281</strain>
    </source>
</reference>
<accession>A0A370GKL7</accession>
<dbReference type="Gene3D" id="3.40.710.10">
    <property type="entry name" value="DD-peptidase/beta-lactamase superfamily"/>
    <property type="match status" value="1"/>
</dbReference>
<dbReference type="InterPro" id="IPR023346">
    <property type="entry name" value="Lysozyme-like_dom_sf"/>
</dbReference>
<gene>
    <name evidence="20" type="ORF">DFR59_103370</name>
</gene>
<dbReference type="InterPro" id="IPR001264">
    <property type="entry name" value="Glyco_trans_51"/>
</dbReference>
<organism evidence="20 21">
    <name type="scientific">Falsibacillus pallidus</name>
    <dbReference type="NCBI Taxonomy" id="493781"/>
    <lineage>
        <taxon>Bacteria</taxon>
        <taxon>Bacillati</taxon>
        <taxon>Bacillota</taxon>
        <taxon>Bacilli</taxon>
        <taxon>Bacillales</taxon>
        <taxon>Bacillaceae</taxon>
        <taxon>Falsibacillus</taxon>
    </lineage>
</organism>
<keyword evidence="6 17" id="KW-0812">Transmembrane</keyword>
<dbReference type="EMBL" id="QQAY01000003">
    <property type="protein sequence ID" value="RDI44298.1"/>
    <property type="molecule type" value="Genomic_DNA"/>
</dbReference>
<evidence type="ECO:0000259" key="18">
    <source>
        <dbReference type="Pfam" id="PF00905"/>
    </source>
</evidence>
<keyword evidence="5" id="KW-0808">Transferase</keyword>
<dbReference type="InterPro" id="IPR012338">
    <property type="entry name" value="Beta-lactam/transpept-like"/>
</dbReference>
<dbReference type="InterPro" id="IPR001460">
    <property type="entry name" value="PCN-bd_Tpept"/>
</dbReference>
<dbReference type="SUPFAM" id="SSF53955">
    <property type="entry name" value="Lysozyme-like"/>
    <property type="match status" value="1"/>
</dbReference>